<feature type="transmembrane region" description="Helical" evidence="9">
    <location>
        <begin position="21"/>
        <end position="41"/>
    </location>
</feature>
<comment type="caution">
    <text evidence="11">The sequence shown here is derived from an EMBL/GenBank/DDBJ whole genome shotgun (WGS) entry which is preliminary data.</text>
</comment>
<keyword evidence="3" id="KW-1003">Cell membrane</keyword>
<dbReference type="InterPro" id="IPR007387">
    <property type="entry name" value="TRAP_DctQ"/>
</dbReference>
<evidence type="ECO:0000256" key="8">
    <source>
        <dbReference type="ARBA" id="ARBA00038436"/>
    </source>
</evidence>
<evidence type="ECO:0000256" key="5">
    <source>
        <dbReference type="ARBA" id="ARBA00022692"/>
    </source>
</evidence>
<dbReference type="RefSeq" id="WP_347167047.1">
    <property type="nucleotide sequence ID" value="NZ_JBDNCH010000002.1"/>
</dbReference>
<comment type="similarity">
    <text evidence="8 9">Belongs to the TRAP transporter small permease family.</text>
</comment>
<evidence type="ECO:0000256" key="9">
    <source>
        <dbReference type="RuleBase" id="RU369079"/>
    </source>
</evidence>
<name>A0AAW9SKN8_9RHOB</name>
<keyword evidence="4 9" id="KW-0997">Cell inner membrane</keyword>
<dbReference type="EMBL" id="JBDNCH010000002">
    <property type="protein sequence ID" value="MEN9062030.1"/>
    <property type="molecule type" value="Genomic_DNA"/>
</dbReference>
<comment type="function">
    <text evidence="9">Part of the tripartite ATP-independent periplasmic (TRAP) transport system.</text>
</comment>
<dbReference type="PANTHER" id="PTHR35011">
    <property type="entry name" value="2,3-DIKETO-L-GULONATE TRAP TRANSPORTER SMALL PERMEASE PROTEIN YIAM"/>
    <property type="match status" value="1"/>
</dbReference>
<evidence type="ECO:0000256" key="2">
    <source>
        <dbReference type="ARBA" id="ARBA00022448"/>
    </source>
</evidence>
<evidence type="ECO:0000256" key="1">
    <source>
        <dbReference type="ARBA" id="ARBA00004429"/>
    </source>
</evidence>
<dbReference type="GO" id="GO:0015740">
    <property type="term" value="P:C4-dicarboxylate transport"/>
    <property type="evidence" value="ECO:0007669"/>
    <property type="project" value="TreeGrafter"/>
</dbReference>
<keyword evidence="12" id="KW-1185">Reference proteome</keyword>
<dbReference type="Proteomes" id="UP001428774">
    <property type="component" value="Unassembled WGS sequence"/>
</dbReference>
<evidence type="ECO:0000256" key="4">
    <source>
        <dbReference type="ARBA" id="ARBA00022519"/>
    </source>
</evidence>
<evidence type="ECO:0000256" key="3">
    <source>
        <dbReference type="ARBA" id="ARBA00022475"/>
    </source>
</evidence>
<feature type="transmembrane region" description="Helical" evidence="9">
    <location>
        <begin position="133"/>
        <end position="156"/>
    </location>
</feature>
<keyword evidence="7 9" id="KW-0472">Membrane</keyword>
<comment type="subcellular location">
    <subcellularLocation>
        <location evidence="1 9">Cell inner membrane</location>
        <topology evidence="1 9">Multi-pass membrane protein</topology>
    </subcellularLocation>
</comment>
<organism evidence="11 12">
    <name type="scientific">Ponticoccus litoralis</name>
    <dbReference type="NCBI Taxonomy" id="422297"/>
    <lineage>
        <taxon>Bacteria</taxon>
        <taxon>Pseudomonadati</taxon>
        <taxon>Pseudomonadota</taxon>
        <taxon>Alphaproteobacteria</taxon>
        <taxon>Rhodobacterales</taxon>
        <taxon>Roseobacteraceae</taxon>
        <taxon>Ponticoccus</taxon>
    </lineage>
</organism>
<dbReference type="GO" id="GO:0005886">
    <property type="term" value="C:plasma membrane"/>
    <property type="evidence" value="ECO:0007669"/>
    <property type="project" value="UniProtKB-SubCell"/>
</dbReference>
<dbReference type="AlphaFoldDB" id="A0AAW9SKN8"/>
<dbReference type="InterPro" id="IPR055348">
    <property type="entry name" value="DctQ"/>
</dbReference>
<gene>
    <name evidence="11" type="ORF">ABFB10_14545</name>
</gene>
<accession>A0AAW9SKN8</accession>
<keyword evidence="2 9" id="KW-0813">Transport</keyword>
<protein>
    <recommendedName>
        <fullName evidence="9">TRAP transporter small permease protein</fullName>
    </recommendedName>
</protein>
<proteinExistence type="inferred from homology"/>
<comment type="subunit">
    <text evidence="9">The complex comprises the extracytoplasmic solute receptor protein and the two transmembrane proteins.</text>
</comment>
<feature type="domain" description="Tripartite ATP-independent periplasmic transporters DctQ component" evidence="10">
    <location>
        <begin position="30"/>
        <end position="159"/>
    </location>
</feature>
<evidence type="ECO:0000259" key="10">
    <source>
        <dbReference type="Pfam" id="PF04290"/>
    </source>
</evidence>
<feature type="transmembrane region" description="Helical" evidence="9">
    <location>
        <begin position="53"/>
        <end position="71"/>
    </location>
</feature>
<dbReference type="PANTHER" id="PTHR35011:SF2">
    <property type="entry name" value="2,3-DIKETO-L-GULONATE TRAP TRANSPORTER SMALL PERMEASE PROTEIN YIAM"/>
    <property type="match status" value="1"/>
</dbReference>
<dbReference type="Pfam" id="PF04290">
    <property type="entry name" value="DctQ"/>
    <property type="match status" value="1"/>
</dbReference>
<reference evidence="11 12" key="1">
    <citation type="submission" date="2024-05" db="EMBL/GenBank/DDBJ databases">
        <title>Genome sequence of Ponticoccus litoralis KCCM 90028.</title>
        <authorList>
            <person name="Kim J.M."/>
            <person name="Lee J.K."/>
            <person name="Choi B.J."/>
            <person name="Bayburt H."/>
            <person name="Baek J.H."/>
            <person name="Jeon C.O."/>
        </authorList>
    </citation>
    <scope>NUCLEOTIDE SEQUENCE [LARGE SCALE GENOMIC DNA]</scope>
    <source>
        <strain evidence="11 12">KCCM 90028</strain>
    </source>
</reference>
<evidence type="ECO:0000256" key="6">
    <source>
        <dbReference type="ARBA" id="ARBA00022989"/>
    </source>
</evidence>
<evidence type="ECO:0000313" key="12">
    <source>
        <dbReference type="Proteomes" id="UP001428774"/>
    </source>
</evidence>
<evidence type="ECO:0000313" key="11">
    <source>
        <dbReference type="EMBL" id="MEN9062030.1"/>
    </source>
</evidence>
<sequence length="181" mass="19694">MRDAPSPGGPIRRAVQLIERIAGAVLGLVTVLIVASAIGRYGFARPLPDAFDLSRLVLGVAIAWGFASVAWHGTHIKVDLLAQAVRPPARRWINAVAWAVLLLFTALLTWKIWGRVSAAMSGGDATMDLRLPHWPFFLAIWLGLVAALFATIARLWRIVVQGADLGEFDGIDAQLLQDQKK</sequence>
<keyword evidence="5 9" id="KW-0812">Transmembrane</keyword>
<keyword evidence="6 9" id="KW-1133">Transmembrane helix</keyword>
<dbReference type="GO" id="GO:0022857">
    <property type="term" value="F:transmembrane transporter activity"/>
    <property type="evidence" value="ECO:0007669"/>
    <property type="project" value="UniProtKB-UniRule"/>
</dbReference>
<evidence type="ECO:0000256" key="7">
    <source>
        <dbReference type="ARBA" id="ARBA00023136"/>
    </source>
</evidence>
<feature type="transmembrane region" description="Helical" evidence="9">
    <location>
        <begin position="92"/>
        <end position="113"/>
    </location>
</feature>